<evidence type="ECO:0000256" key="1">
    <source>
        <dbReference type="SAM" id="MobiDB-lite"/>
    </source>
</evidence>
<reference evidence="2 3" key="1">
    <citation type="submission" date="2024-09" db="EMBL/GenBank/DDBJ databases">
        <authorList>
            <person name="Sun Q."/>
            <person name="Mori K."/>
        </authorList>
    </citation>
    <scope>NUCLEOTIDE SEQUENCE [LARGE SCALE GENOMIC DNA]</scope>
    <source>
        <strain evidence="2 3">TBRC 0563</strain>
    </source>
</reference>
<keyword evidence="3" id="KW-1185">Reference proteome</keyword>
<name>A0ABV5YL46_9ACTN</name>
<dbReference type="EMBL" id="JBHLZP010000227">
    <property type="protein sequence ID" value="MFB9835785.1"/>
    <property type="molecule type" value="Genomic_DNA"/>
</dbReference>
<sequence length="143" mass="16121">MRCRPAARRAGAVAGTMTGGRLDDPRRARLRERLEIIRTRSQKSSSWRSVTHYFSGLINREGVVPVRARLSREDLRFLSSARDEVIAFADLGLRLLDLHQPRDAGGISSDPASPIRRCRACMWRWPCPTIRAVEESVDRPPGS</sequence>
<evidence type="ECO:0000313" key="2">
    <source>
        <dbReference type="EMBL" id="MFB9835785.1"/>
    </source>
</evidence>
<accession>A0ABV5YL46</accession>
<feature type="region of interest" description="Disordered" evidence="1">
    <location>
        <begin position="1"/>
        <end position="24"/>
    </location>
</feature>
<evidence type="ECO:0000313" key="3">
    <source>
        <dbReference type="Proteomes" id="UP001589627"/>
    </source>
</evidence>
<protein>
    <submittedName>
        <fullName evidence="2">Uncharacterized protein</fullName>
    </submittedName>
</protein>
<gene>
    <name evidence="2" type="ORF">ACFFNX_26740</name>
</gene>
<organism evidence="2 3">
    <name type="scientific">Actinoallomurus acaciae</name>
    <dbReference type="NCBI Taxonomy" id="502577"/>
    <lineage>
        <taxon>Bacteria</taxon>
        <taxon>Bacillati</taxon>
        <taxon>Actinomycetota</taxon>
        <taxon>Actinomycetes</taxon>
        <taxon>Streptosporangiales</taxon>
        <taxon>Thermomonosporaceae</taxon>
        <taxon>Actinoallomurus</taxon>
    </lineage>
</organism>
<proteinExistence type="predicted"/>
<dbReference type="Proteomes" id="UP001589627">
    <property type="component" value="Unassembled WGS sequence"/>
</dbReference>
<comment type="caution">
    <text evidence="2">The sequence shown here is derived from an EMBL/GenBank/DDBJ whole genome shotgun (WGS) entry which is preliminary data.</text>
</comment>
<feature type="compositionally biased region" description="Low complexity" evidence="1">
    <location>
        <begin position="8"/>
        <end position="20"/>
    </location>
</feature>
<dbReference type="RefSeq" id="WP_378207958.1">
    <property type="nucleotide sequence ID" value="NZ_JBHLZP010000227.1"/>
</dbReference>